<dbReference type="InterPro" id="IPR032675">
    <property type="entry name" value="LRR_dom_sf"/>
</dbReference>
<dbReference type="Proteomes" id="UP000325081">
    <property type="component" value="Unassembled WGS sequence"/>
</dbReference>
<dbReference type="AlphaFoldDB" id="A0A5A7R7K7"/>
<dbReference type="InterPro" id="IPR036047">
    <property type="entry name" value="F-box-like_dom_sf"/>
</dbReference>
<dbReference type="InterPro" id="IPR053772">
    <property type="entry name" value="At1g61320/At1g61330-like"/>
</dbReference>
<feature type="domain" description="F-box" evidence="1">
    <location>
        <begin position="23"/>
        <end position="58"/>
    </location>
</feature>
<dbReference type="SUPFAM" id="SSF52047">
    <property type="entry name" value="RNI-like"/>
    <property type="match status" value="1"/>
</dbReference>
<organism evidence="3 4">
    <name type="scientific">Striga asiatica</name>
    <name type="common">Asiatic witchweed</name>
    <name type="synonym">Buchnera asiatica</name>
    <dbReference type="NCBI Taxonomy" id="4170"/>
    <lineage>
        <taxon>Eukaryota</taxon>
        <taxon>Viridiplantae</taxon>
        <taxon>Streptophyta</taxon>
        <taxon>Embryophyta</taxon>
        <taxon>Tracheophyta</taxon>
        <taxon>Spermatophyta</taxon>
        <taxon>Magnoliopsida</taxon>
        <taxon>eudicotyledons</taxon>
        <taxon>Gunneridae</taxon>
        <taxon>Pentapetalae</taxon>
        <taxon>asterids</taxon>
        <taxon>lamiids</taxon>
        <taxon>Lamiales</taxon>
        <taxon>Orobanchaceae</taxon>
        <taxon>Buchnereae</taxon>
        <taxon>Striga</taxon>
    </lineage>
</organism>
<sequence>MEQRRRRVVHNGCGDQHRLIDRISILSDDILLSIMCHLTFREVVAASILSLRWRYLWTFSRTLDFDGLQSLVKLVFSVGKLSLNLDKARLNYVTWVDRAIVSHKESTIDELRVFFNLSRTYTSSIDKWLRFALAKKVQRLELNLTDNACFKSRTYNECYDFPYELLFCNSGADFKYLKRLSLNYVNVNGEALEFILRICPLLEDLSVAQSGELKILKITGPLPSLKRVGIYLCHKLQSFQIRDVNIVHLTYYGSSVRFFLENVPLLVDACIGGLITEHREVVLQLLSTYLPKLERLKLDILNVHCWAVRLQYLFFHPKLFYSNVKMSSLKQLVVNVGVTGGYSLLQLANLICMSPFLQSFVLKAYRGEPKFVKRKMEKVVSLYPHLKELKFEGYCGEVSDLEFIMHFMENAALLQNIVIDPRKPWSSTYQQAFRYNGAFRHEIIKEEEEARSRAAEQLTHKVPRNIYFEIL</sequence>
<evidence type="ECO:0000259" key="1">
    <source>
        <dbReference type="Pfam" id="PF00646"/>
    </source>
</evidence>
<feature type="domain" description="At1g61320/AtMIF1 LRR" evidence="2">
    <location>
        <begin position="174"/>
        <end position="471"/>
    </location>
</feature>
<dbReference type="EMBL" id="BKCP01010515">
    <property type="protein sequence ID" value="GER53388.1"/>
    <property type="molecule type" value="Genomic_DNA"/>
</dbReference>
<protein>
    <submittedName>
        <fullName evidence="3">F-box/RNI-like/FBD-like domains-containing protein</fullName>
    </submittedName>
</protein>
<dbReference type="InterPro" id="IPR055357">
    <property type="entry name" value="LRR_At1g61320_AtMIF1"/>
</dbReference>
<evidence type="ECO:0000313" key="4">
    <source>
        <dbReference type="Proteomes" id="UP000325081"/>
    </source>
</evidence>
<name>A0A5A7R7K7_STRAF</name>
<keyword evidence="4" id="KW-1185">Reference proteome</keyword>
<accession>A0A5A7R7K7</accession>
<comment type="caution">
    <text evidence="3">The sequence shown here is derived from an EMBL/GenBank/DDBJ whole genome shotgun (WGS) entry which is preliminary data.</text>
</comment>
<dbReference type="PANTHER" id="PTHR34145">
    <property type="entry name" value="OS02G0105600 PROTEIN"/>
    <property type="match status" value="1"/>
</dbReference>
<dbReference type="Pfam" id="PF23622">
    <property type="entry name" value="LRR_At1g61320_AtMIF1"/>
    <property type="match status" value="1"/>
</dbReference>
<reference evidence="4" key="1">
    <citation type="journal article" date="2019" name="Curr. Biol.">
        <title>Genome Sequence of Striga asiatica Provides Insight into the Evolution of Plant Parasitism.</title>
        <authorList>
            <person name="Yoshida S."/>
            <person name="Kim S."/>
            <person name="Wafula E.K."/>
            <person name="Tanskanen J."/>
            <person name="Kim Y.M."/>
            <person name="Honaas L."/>
            <person name="Yang Z."/>
            <person name="Spallek T."/>
            <person name="Conn C.E."/>
            <person name="Ichihashi Y."/>
            <person name="Cheong K."/>
            <person name="Cui S."/>
            <person name="Der J.P."/>
            <person name="Gundlach H."/>
            <person name="Jiao Y."/>
            <person name="Hori C."/>
            <person name="Ishida J.K."/>
            <person name="Kasahara H."/>
            <person name="Kiba T."/>
            <person name="Kim M.S."/>
            <person name="Koo N."/>
            <person name="Laohavisit A."/>
            <person name="Lee Y.H."/>
            <person name="Lumba S."/>
            <person name="McCourt P."/>
            <person name="Mortimer J.C."/>
            <person name="Mutuku J.M."/>
            <person name="Nomura T."/>
            <person name="Sasaki-Sekimoto Y."/>
            <person name="Seto Y."/>
            <person name="Wang Y."/>
            <person name="Wakatake T."/>
            <person name="Sakakibara H."/>
            <person name="Demura T."/>
            <person name="Yamaguchi S."/>
            <person name="Yoneyama K."/>
            <person name="Manabe R.I."/>
            <person name="Nelson D.C."/>
            <person name="Schulman A.H."/>
            <person name="Timko M.P."/>
            <person name="dePamphilis C.W."/>
            <person name="Choi D."/>
            <person name="Shirasu K."/>
        </authorList>
    </citation>
    <scope>NUCLEOTIDE SEQUENCE [LARGE SCALE GENOMIC DNA]</scope>
    <source>
        <strain evidence="4">cv. UVA1</strain>
    </source>
</reference>
<gene>
    <name evidence="3" type="ORF">STAS_30903</name>
</gene>
<dbReference type="PANTHER" id="PTHR34145:SF68">
    <property type="entry name" value="FBD DOMAIN-CONTAINING PROTEIN"/>
    <property type="match status" value="1"/>
</dbReference>
<dbReference type="Pfam" id="PF00646">
    <property type="entry name" value="F-box"/>
    <property type="match status" value="1"/>
</dbReference>
<dbReference type="OrthoDB" id="911540at2759"/>
<proteinExistence type="predicted"/>
<dbReference type="Gene3D" id="3.80.10.10">
    <property type="entry name" value="Ribonuclease Inhibitor"/>
    <property type="match status" value="1"/>
</dbReference>
<dbReference type="InterPro" id="IPR001810">
    <property type="entry name" value="F-box_dom"/>
</dbReference>
<dbReference type="SUPFAM" id="SSF81383">
    <property type="entry name" value="F-box domain"/>
    <property type="match status" value="1"/>
</dbReference>
<evidence type="ECO:0000313" key="3">
    <source>
        <dbReference type="EMBL" id="GER53388.1"/>
    </source>
</evidence>
<evidence type="ECO:0000259" key="2">
    <source>
        <dbReference type="Pfam" id="PF23622"/>
    </source>
</evidence>